<dbReference type="PANTHER" id="PTHR31313:SF81">
    <property type="entry name" value="TY1 ENHANCER ACTIVATOR"/>
    <property type="match status" value="1"/>
</dbReference>
<sequence>MADEANPDQTTPPAEDATATTEEPVAQSSSKGKNKSKDKDKDSAANKRRCVSTACIACRKRKSKCDGNLPKCAACASVYLTECEYAPHTDHRRKGVYKKDVDSSKAKNSTLQILIQAILNAEEDDVMDLVRQIRTCDSLEELAHHIETQEKIAPDEVPDSPVYGNDPSVPQFEAELSGRMGDLMLDGSVKFIGGTSNLIWLPEDYDPNRTLGNSPGTQLGSGIVRPREEAILSWTTVTEDKELILHLINMYFCWHYAFFTTLAKQLFYRDFLTGTTSQYCSPLLVNVMLALGCHFSSRPGARADPDNSGTTGDHFFAEAKRLLYEDDEFANAKLCTIQALALMSVREAGCGRESKGWVYSGMSFRMACDLGLNVDVSPINESSRLADEDIDARRITFWGCFLFDKCWSNYLGRQPQLQLPNITVKKPDVFPHEDSEMWSPYTDSGIIQAHAQPARTRAVALQLSKLAEISGDLLTSFYNPTQIDKPVSSKAELKKLSDVHTRLEAWKQALPPELEAREGQLPQVLLMHMFFQLLYIHLYRPFLRYTRNTSPLPSHISPRKFCTQAAGAISKLFRLYKRTHGLRQICNIAIYIVHSACTIHLLNLPDKNARRDIIHGVKHLEEMGECWTAARRTLTVLHVCAEKWKITIPDEADVVFTRVRMKWGLAGDGSTGATGGVLANYSPQSQNLAHMAQQITSQPLQLTDLMARNIQQQQQQQAMMRTSIPQIHPGLTGSHMAPSPAETIDTRRSSGGLSLPPTTAADLSRNLHKVRPSTHLTQAQQDAWNSHQARMKGAVASASAAAAQSGGAASGSQPVEAARLFGGVDSLIEETQDWFFKDQNQLAVGFENWGEPSQQDWGTLDLNFFDTDGVPSLGQNGVVGGGGGGDTNENSPVYMGNGIGSGYGSGYDAYLTSNPVDVNGYTTQYNSGGGGGGGGAPGTNNSYPSKSNGVNGGTMGVGMGAMASGGGSGGSSRGGSTTNSAYGYKRSHLQSTSRDRPFDDDMYY</sequence>
<feature type="compositionally biased region" description="Low complexity" evidence="8">
    <location>
        <begin position="11"/>
        <end position="31"/>
    </location>
</feature>
<keyword evidence="3" id="KW-0862">Zinc</keyword>
<dbReference type="GO" id="GO:0000981">
    <property type="term" value="F:DNA-binding transcription factor activity, RNA polymerase II-specific"/>
    <property type="evidence" value="ECO:0007669"/>
    <property type="project" value="InterPro"/>
</dbReference>
<dbReference type="PROSITE" id="PS00463">
    <property type="entry name" value="ZN2_CY6_FUNGAL_1"/>
    <property type="match status" value="1"/>
</dbReference>
<dbReference type="AlphaFoldDB" id="A0AAV9NMQ6"/>
<dbReference type="PANTHER" id="PTHR31313">
    <property type="entry name" value="TY1 ENHANCER ACTIVATOR"/>
    <property type="match status" value="1"/>
</dbReference>
<comment type="subcellular location">
    <subcellularLocation>
        <location evidence="1">Nucleus</location>
    </subcellularLocation>
</comment>
<dbReference type="SMART" id="SM00906">
    <property type="entry name" value="Fungal_trans"/>
    <property type="match status" value="1"/>
</dbReference>
<proteinExistence type="predicted"/>
<dbReference type="EMBL" id="JAVRRD010000004">
    <property type="protein sequence ID" value="KAK5060238.1"/>
    <property type="molecule type" value="Genomic_DNA"/>
</dbReference>
<keyword evidence="11" id="KW-1185">Reference proteome</keyword>
<dbReference type="GO" id="GO:0003677">
    <property type="term" value="F:DNA binding"/>
    <property type="evidence" value="ECO:0007669"/>
    <property type="project" value="UniProtKB-KW"/>
</dbReference>
<dbReference type="Gene3D" id="4.10.240.10">
    <property type="entry name" value="Zn(2)-C6 fungal-type DNA-binding domain"/>
    <property type="match status" value="1"/>
</dbReference>
<name>A0AAV9NMQ6_9EURO</name>
<dbReference type="GO" id="GO:0005634">
    <property type="term" value="C:nucleus"/>
    <property type="evidence" value="ECO:0007669"/>
    <property type="project" value="UniProtKB-SubCell"/>
</dbReference>
<evidence type="ECO:0000256" key="5">
    <source>
        <dbReference type="ARBA" id="ARBA00023125"/>
    </source>
</evidence>
<dbReference type="SUPFAM" id="SSF57701">
    <property type="entry name" value="Zn2/Cys6 DNA-binding domain"/>
    <property type="match status" value="1"/>
</dbReference>
<dbReference type="PROSITE" id="PS50048">
    <property type="entry name" value="ZN2_CY6_FUNGAL_2"/>
    <property type="match status" value="1"/>
</dbReference>
<feature type="domain" description="Zn(2)-C6 fungal-type" evidence="9">
    <location>
        <begin position="54"/>
        <end position="85"/>
    </location>
</feature>
<dbReference type="CDD" id="cd00067">
    <property type="entry name" value="GAL4"/>
    <property type="match status" value="1"/>
</dbReference>
<dbReference type="CDD" id="cd12148">
    <property type="entry name" value="fungal_TF_MHR"/>
    <property type="match status" value="1"/>
</dbReference>
<keyword evidence="5" id="KW-0238">DNA-binding</keyword>
<feature type="region of interest" description="Disordered" evidence="8">
    <location>
        <begin position="1"/>
        <end position="43"/>
    </location>
</feature>
<dbReference type="InterPro" id="IPR036864">
    <property type="entry name" value="Zn2-C6_fun-type_DNA-bd_sf"/>
</dbReference>
<dbReference type="InterPro" id="IPR007219">
    <property type="entry name" value="XnlR_reg_dom"/>
</dbReference>
<keyword evidence="4" id="KW-0805">Transcription regulation</keyword>
<accession>A0AAV9NMQ6</accession>
<dbReference type="RefSeq" id="XP_064710059.1">
    <property type="nucleotide sequence ID" value="XM_064853660.1"/>
</dbReference>
<evidence type="ECO:0000256" key="3">
    <source>
        <dbReference type="ARBA" id="ARBA00022833"/>
    </source>
</evidence>
<evidence type="ECO:0000313" key="11">
    <source>
        <dbReference type="Proteomes" id="UP001358417"/>
    </source>
</evidence>
<feature type="region of interest" description="Disordered" evidence="8">
    <location>
        <begin position="729"/>
        <end position="760"/>
    </location>
</feature>
<feature type="compositionally biased region" description="Gly residues" evidence="8">
    <location>
        <begin position="964"/>
        <end position="973"/>
    </location>
</feature>
<dbReference type="GeneID" id="89978281"/>
<evidence type="ECO:0000256" key="7">
    <source>
        <dbReference type="ARBA" id="ARBA00023242"/>
    </source>
</evidence>
<keyword evidence="2" id="KW-0479">Metal-binding</keyword>
<dbReference type="InterPro" id="IPR001138">
    <property type="entry name" value="Zn2Cys6_DnaBD"/>
</dbReference>
<keyword evidence="6" id="KW-0804">Transcription</keyword>
<gene>
    <name evidence="10" type="ORF">LTR84_010123</name>
</gene>
<evidence type="ECO:0000313" key="10">
    <source>
        <dbReference type="EMBL" id="KAK5060238.1"/>
    </source>
</evidence>
<reference evidence="10 11" key="1">
    <citation type="submission" date="2023-08" db="EMBL/GenBank/DDBJ databases">
        <title>Black Yeasts Isolated from many extreme environments.</title>
        <authorList>
            <person name="Coleine C."/>
            <person name="Stajich J.E."/>
            <person name="Selbmann L."/>
        </authorList>
    </citation>
    <scope>NUCLEOTIDE SEQUENCE [LARGE SCALE GENOMIC DNA]</scope>
    <source>
        <strain evidence="10 11">CCFEE 5792</strain>
    </source>
</reference>
<evidence type="ECO:0000256" key="1">
    <source>
        <dbReference type="ARBA" id="ARBA00004123"/>
    </source>
</evidence>
<dbReference type="Pfam" id="PF04082">
    <property type="entry name" value="Fungal_trans"/>
    <property type="match status" value="1"/>
</dbReference>
<evidence type="ECO:0000256" key="8">
    <source>
        <dbReference type="SAM" id="MobiDB-lite"/>
    </source>
</evidence>
<organism evidence="10 11">
    <name type="scientific">Exophiala bonariae</name>
    <dbReference type="NCBI Taxonomy" id="1690606"/>
    <lineage>
        <taxon>Eukaryota</taxon>
        <taxon>Fungi</taxon>
        <taxon>Dikarya</taxon>
        <taxon>Ascomycota</taxon>
        <taxon>Pezizomycotina</taxon>
        <taxon>Eurotiomycetes</taxon>
        <taxon>Chaetothyriomycetidae</taxon>
        <taxon>Chaetothyriales</taxon>
        <taxon>Herpotrichiellaceae</taxon>
        <taxon>Exophiala</taxon>
    </lineage>
</organism>
<evidence type="ECO:0000256" key="6">
    <source>
        <dbReference type="ARBA" id="ARBA00023163"/>
    </source>
</evidence>
<dbReference type="GO" id="GO:0008270">
    <property type="term" value="F:zinc ion binding"/>
    <property type="evidence" value="ECO:0007669"/>
    <property type="project" value="InterPro"/>
</dbReference>
<dbReference type="InterPro" id="IPR051615">
    <property type="entry name" value="Transcr_Regulatory_Elem"/>
</dbReference>
<evidence type="ECO:0000256" key="4">
    <source>
        <dbReference type="ARBA" id="ARBA00023015"/>
    </source>
</evidence>
<feature type="region of interest" description="Disordered" evidence="8">
    <location>
        <begin position="929"/>
        <end position="951"/>
    </location>
</feature>
<dbReference type="SMART" id="SM00066">
    <property type="entry name" value="GAL4"/>
    <property type="match status" value="1"/>
</dbReference>
<feature type="compositionally biased region" description="Basic and acidic residues" evidence="8">
    <location>
        <begin position="993"/>
        <end position="1004"/>
    </location>
</feature>
<comment type="caution">
    <text evidence="10">The sequence shown here is derived from an EMBL/GenBank/DDBJ whole genome shotgun (WGS) entry which is preliminary data.</text>
</comment>
<protein>
    <recommendedName>
        <fullName evidence="9">Zn(2)-C6 fungal-type domain-containing protein</fullName>
    </recommendedName>
</protein>
<feature type="region of interest" description="Disordered" evidence="8">
    <location>
        <begin position="964"/>
        <end position="1004"/>
    </location>
</feature>
<dbReference type="Proteomes" id="UP001358417">
    <property type="component" value="Unassembled WGS sequence"/>
</dbReference>
<evidence type="ECO:0000259" key="9">
    <source>
        <dbReference type="PROSITE" id="PS50048"/>
    </source>
</evidence>
<keyword evidence="7" id="KW-0539">Nucleus</keyword>
<evidence type="ECO:0000256" key="2">
    <source>
        <dbReference type="ARBA" id="ARBA00022723"/>
    </source>
</evidence>
<dbReference type="Pfam" id="PF00172">
    <property type="entry name" value="Zn_clus"/>
    <property type="match status" value="1"/>
</dbReference>
<dbReference type="GO" id="GO:0006351">
    <property type="term" value="P:DNA-templated transcription"/>
    <property type="evidence" value="ECO:0007669"/>
    <property type="project" value="InterPro"/>
</dbReference>